<gene>
    <name evidence="1" type="ORF">NDU88_010398</name>
</gene>
<comment type="caution">
    <text evidence="1">The sequence shown here is derived from an EMBL/GenBank/DDBJ whole genome shotgun (WGS) entry which is preliminary data.</text>
</comment>
<name>A0AAV7PV09_PLEWA</name>
<sequence length="213" mass="24300">MAIYCRTDVAQRGNVSTFNPWIATGLLLDTRQQWLEPRRCSLEITNCKSSGKTSGKPVRQLLFSKAIRHLRLVASSPDLQAADRPTLEVETEQDNTMEQILQEITAVDQRIEGMDSTISMLAIETKTIHSDIARPDREQELLFLHSKRIDLEDRSRRDNVRFLGFPERIEEPNFQAFLQKVLPALTGITFDPPLEFQQAHRLGSKRPDGASRT</sequence>
<keyword evidence="2" id="KW-1185">Reference proteome</keyword>
<evidence type="ECO:0000313" key="2">
    <source>
        <dbReference type="Proteomes" id="UP001066276"/>
    </source>
</evidence>
<accession>A0AAV7PV09</accession>
<reference evidence="1" key="1">
    <citation type="journal article" date="2022" name="bioRxiv">
        <title>Sequencing and chromosome-scale assembly of the giantPleurodeles waltlgenome.</title>
        <authorList>
            <person name="Brown T."/>
            <person name="Elewa A."/>
            <person name="Iarovenko S."/>
            <person name="Subramanian E."/>
            <person name="Araus A.J."/>
            <person name="Petzold A."/>
            <person name="Susuki M."/>
            <person name="Suzuki K.-i.T."/>
            <person name="Hayashi T."/>
            <person name="Toyoda A."/>
            <person name="Oliveira C."/>
            <person name="Osipova E."/>
            <person name="Leigh N.D."/>
            <person name="Simon A."/>
            <person name="Yun M.H."/>
        </authorList>
    </citation>
    <scope>NUCLEOTIDE SEQUENCE</scope>
    <source>
        <strain evidence="1">20211129_DDA</strain>
        <tissue evidence="1">Liver</tissue>
    </source>
</reference>
<dbReference type="EMBL" id="JANPWB010000011">
    <property type="protein sequence ID" value="KAJ1132068.1"/>
    <property type="molecule type" value="Genomic_DNA"/>
</dbReference>
<evidence type="ECO:0000313" key="1">
    <source>
        <dbReference type="EMBL" id="KAJ1132068.1"/>
    </source>
</evidence>
<dbReference type="Gene3D" id="3.30.70.1820">
    <property type="entry name" value="L1 transposable element, RRM domain"/>
    <property type="match status" value="1"/>
</dbReference>
<protein>
    <submittedName>
        <fullName evidence="1">Uncharacterized protein</fullName>
    </submittedName>
</protein>
<proteinExistence type="predicted"/>
<dbReference type="Proteomes" id="UP001066276">
    <property type="component" value="Chromosome 7"/>
</dbReference>
<dbReference type="AlphaFoldDB" id="A0AAV7PV09"/>
<organism evidence="1 2">
    <name type="scientific">Pleurodeles waltl</name>
    <name type="common">Iberian ribbed newt</name>
    <dbReference type="NCBI Taxonomy" id="8319"/>
    <lineage>
        <taxon>Eukaryota</taxon>
        <taxon>Metazoa</taxon>
        <taxon>Chordata</taxon>
        <taxon>Craniata</taxon>
        <taxon>Vertebrata</taxon>
        <taxon>Euteleostomi</taxon>
        <taxon>Amphibia</taxon>
        <taxon>Batrachia</taxon>
        <taxon>Caudata</taxon>
        <taxon>Salamandroidea</taxon>
        <taxon>Salamandridae</taxon>
        <taxon>Pleurodelinae</taxon>
        <taxon>Pleurodeles</taxon>
    </lineage>
</organism>